<keyword evidence="10" id="KW-1185">Reference proteome</keyword>
<dbReference type="Gene3D" id="2.60.40.10">
    <property type="entry name" value="Immunoglobulins"/>
    <property type="match status" value="3"/>
</dbReference>
<dbReference type="Gene3D" id="3.20.20.80">
    <property type="entry name" value="Glycosidases"/>
    <property type="match status" value="1"/>
</dbReference>
<feature type="domain" description="Fibronectin type-III" evidence="8">
    <location>
        <begin position="1041"/>
        <end position="1130"/>
    </location>
</feature>
<dbReference type="SMART" id="SM00060">
    <property type="entry name" value="FN3"/>
    <property type="match status" value="3"/>
</dbReference>
<comment type="caution">
    <text evidence="9">The sequence shown here is derived from an EMBL/GenBank/DDBJ whole genome shotgun (WGS) entry which is preliminary data.</text>
</comment>
<dbReference type="SUPFAM" id="SSF53649">
    <property type="entry name" value="Alkaline phosphatase-like"/>
    <property type="match status" value="1"/>
</dbReference>
<dbReference type="GO" id="GO:0016740">
    <property type="term" value="F:transferase activity"/>
    <property type="evidence" value="ECO:0007669"/>
    <property type="project" value="UniProtKB-KW"/>
</dbReference>
<dbReference type="PANTHER" id="PTHR42693">
    <property type="entry name" value="ARYLSULFATASE FAMILY MEMBER"/>
    <property type="match status" value="1"/>
</dbReference>
<dbReference type="InterPro" id="IPR017853">
    <property type="entry name" value="GH"/>
</dbReference>
<dbReference type="PANTHER" id="PTHR42693:SF42">
    <property type="entry name" value="ARYLSULFATASE G"/>
    <property type="match status" value="1"/>
</dbReference>
<dbReference type="InterPro" id="IPR036116">
    <property type="entry name" value="FN3_sf"/>
</dbReference>
<sequence>MLKIRHLLSLLIFTLVVAACATSNRTTAAPPALKEDAPNIVLIVADDMGWADPVYMGNTVYHTPNLDRLSERSVNFTQAYSSASNCAPSRAAMMSGLWPQRTGVYTVSPSARGNDKHRRLIPTDNAHFPPADVELLPQFLQRQGYRTGNFGKFHIGEDPLTRGFDKNVAGSKYGNPKGSYFSPYNIPNIENGPQGEYLTNRLGDEAVKFIQDSGDDPFFLYLPFYSVHTPIQAPDTMVQRYLGRPGIKDKRHATYAAMVEVLDRNVGKVIAQLEESNLAENTIIVFTSDNGGVDKISDQKPLRAGKGAYYEGGVRVPLLISWQGKIASREDPTPVTNLDIYPTLADLAGLETPARSLDGANLSSLLLSGQSLAARNLYWHFPIYLEAYQKTGAESRDPLFRTRPGSSLLAGEWKLHEYFEDGSLELYNLTTDPGERNNLAATLPAVRDSLHRQLITWRERTNAPVPTEANPAFDAMAMKAAVKEASVVGININTSDGHPLEVGSSGFNVRIADKVWSYTHPDFREAVAQTRPGWLRFFSGTMGDAFNAATGLYDKDYYLMMDKQNQYIKGYEFTAAKGPHLISDLNDLLGSFGSKLIVTINGFTETPETTLELARFCKNNNIEVVAWQFCNEPYFYIPARKRYWWNDGYDYARKMKPHAEAIRQVFPDAQMALNFTWDGIWDFAKEINRYQKEHGAYWNVFSKHSYATHVGHRETFPEAFRRANTRLPQVTSPAAMAEIEEYTAKDIPLMITEFGVWNLGLGDIQSAIYNAEYTLRQLAHTNAWYIGSHEVSNKGVPVRNRNKEMLEAYAAGTLGESDSLRTGVRLTPEGKAMHIVHEATNNANHSWAAEIDNMIYLPGLKGKAEEGLYARAFRGTGKEDYLLVTNRSSERRPLSVSIDGKALSGSVRIHYFSDTDQVAKDFELRKEEIAAEALELLPNSVALISWTAENEERLAGTRIYRLETGKGSATLHWSPVTGADRYLIDYSTAGGPTSTIEAKGDKTKLTVDGLAPGKEYSFTVRPARRAVIAPASAPVPSVQAAPAKPSFYQTATRDNTITVQWRSVPYADGYRLQIRNDKTGKTETVEAGRAFGYRFENKAFAIPYTITVQAWNGYGTSPASTAVTITPDENLPLPARNVSAVAAEDGSVEINWLSQDSSANFRVYRGEKLHEFDLLADNVKGTSFTDRTRPEGKEYFYTVTAINASGESNHYPNVATIIELSDRVEVKITSLEQLPSGDFVARGTINGIPLSEESEVGLAISDVTYLNVEETNFTGAFAGAKSGKFTVSIPAGSVTSGKTYAVRAFVKSAGTVVYSQAPYRNIKP</sequence>
<accession>A0A5C7FEU6</accession>
<comment type="similarity">
    <text evidence="2">Belongs to the sulfatase family.</text>
</comment>
<keyword evidence="6" id="KW-0106">Calcium</keyword>
<evidence type="ECO:0000313" key="10">
    <source>
        <dbReference type="Proteomes" id="UP000321907"/>
    </source>
</evidence>
<feature type="domain" description="Fibronectin type-III" evidence="8">
    <location>
        <begin position="955"/>
        <end position="1040"/>
    </location>
</feature>
<name>A0A5C7FEU6_9BACT</name>
<evidence type="ECO:0000256" key="7">
    <source>
        <dbReference type="SAM" id="SignalP"/>
    </source>
</evidence>
<comment type="cofactor">
    <cofactor evidence="1">
        <name>Ca(2+)</name>
        <dbReference type="ChEBI" id="CHEBI:29108"/>
    </cofactor>
</comment>
<dbReference type="SUPFAM" id="SSF49265">
    <property type="entry name" value="Fibronectin type III"/>
    <property type="match status" value="2"/>
</dbReference>
<gene>
    <name evidence="9" type="ORF">FUA23_16315</name>
</gene>
<dbReference type="Proteomes" id="UP000321907">
    <property type="component" value="Unassembled WGS sequence"/>
</dbReference>
<keyword evidence="5 9" id="KW-0378">Hydrolase</keyword>
<dbReference type="InterPro" id="IPR000917">
    <property type="entry name" value="Sulfatase_N"/>
</dbReference>
<feature type="signal peptide" evidence="7">
    <location>
        <begin position="1"/>
        <end position="28"/>
    </location>
</feature>
<evidence type="ECO:0000256" key="2">
    <source>
        <dbReference type="ARBA" id="ARBA00008779"/>
    </source>
</evidence>
<dbReference type="EMBL" id="VOXD01000027">
    <property type="protein sequence ID" value="TXF88046.1"/>
    <property type="molecule type" value="Genomic_DNA"/>
</dbReference>
<dbReference type="InterPro" id="IPR003961">
    <property type="entry name" value="FN3_dom"/>
</dbReference>
<dbReference type="Pfam" id="PF00884">
    <property type="entry name" value="Sulfatase"/>
    <property type="match status" value="1"/>
</dbReference>
<dbReference type="Gene3D" id="3.30.1120.10">
    <property type="match status" value="1"/>
</dbReference>
<dbReference type="OrthoDB" id="926075at2"/>
<dbReference type="PROSITE" id="PS51257">
    <property type="entry name" value="PROKAR_LIPOPROTEIN"/>
    <property type="match status" value="1"/>
</dbReference>
<protein>
    <submittedName>
        <fullName evidence="9">Sulfatase-like hydrolase/transferase</fullName>
    </submittedName>
</protein>
<evidence type="ECO:0000259" key="8">
    <source>
        <dbReference type="PROSITE" id="PS50853"/>
    </source>
</evidence>
<dbReference type="InterPro" id="IPR017850">
    <property type="entry name" value="Alkaline_phosphatase_core_sf"/>
</dbReference>
<organism evidence="9 10">
    <name type="scientific">Neolewinella aurantiaca</name>
    <dbReference type="NCBI Taxonomy" id="2602767"/>
    <lineage>
        <taxon>Bacteria</taxon>
        <taxon>Pseudomonadati</taxon>
        <taxon>Bacteroidota</taxon>
        <taxon>Saprospiria</taxon>
        <taxon>Saprospirales</taxon>
        <taxon>Lewinellaceae</taxon>
        <taxon>Neolewinella</taxon>
    </lineage>
</organism>
<evidence type="ECO:0000313" key="9">
    <source>
        <dbReference type="EMBL" id="TXF88046.1"/>
    </source>
</evidence>
<dbReference type="GO" id="GO:0046872">
    <property type="term" value="F:metal ion binding"/>
    <property type="evidence" value="ECO:0007669"/>
    <property type="project" value="UniProtKB-KW"/>
</dbReference>
<dbReference type="SUPFAM" id="SSF51445">
    <property type="entry name" value="(Trans)glycosidases"/>
    <property type="match status" value="1"/>
</dbReference>
<dbReference type="GO" id="GO:0004065">
    <property type="term" value="F:arylsulfatase activity"/>
    <property type="evidence" value="ECO:0007669"/>
    <property type="project" value="TreeGrafter"/>
</dbReference>
<evidence type="ECO:0000256" key="4">
    <source>
        <dbReference type="ARBA" id="ARBA00022729"/>
    </source>
</evidence>
<dbReference type="Gene3D" id="3.40.720.10">
    <property type="entry name" value="Alkaline Phosphatase, subunit A"/>
    <property type="match status" value="1"/>
</dbReference>
<dbReference type="Pfam" id="PF00041">
    <property type="entry name" value="fn3"/>
    <property type="match status" value="1"/>
</dbReference>
<keyword evidence="3" id="KW-0479">Metal-binding</keyword>
<dbReference type="RefSeq" id="WP_147931834.1">
    <property type="nucleotide sequence ID" value="NZ_VOXD01000027.1"/>
</dbReference>
<dbReference type="CDD" id="cd00063">
    <property type="entry name" value="FN3"/>
    <property type="match status" value="2"/>
</dbReference>
<dbReference type="CDD" id="cd16144">
    <property type="entry name" value="ARS_like"/>
    <property type="match status" value="1"/>
</dbReference>
<dbReference type="InterPro" id="IPR013783">
    <property type="entry name" value="Ig-like_fold"/>
</dbReference>
<dbReference type="PROSITE" id="PS50853">
    <property type="entry name" value="FN3"/>
    <property type="match status" value="2"/>
</dbReference>
<evidence type="ECO:0000256" key="6">
    <source>
        <dbReference type="ARBA" id="ARBA00022837"/>
    </source>
</evidence>
<keyword evidence="4 7" id="KW-0732">Signal</keyword>
<proteinExistence type="inferred from homology"/>
<evidence type="ECO:0000256" key="1">
    <source>
        <dbReference type="ARBA" id="ARBA00001913"/>
    </source>
</evidence>
<keyword evidence="9" id="KW-0808">Transferase</keyword>
<evidence type="ECO:0000256" key="3">
    <source>
        <dbReference type="ARBA" id="ARBA00022723"/>
    </source>
</evidence>
<dbReference type="InterPro" id="IPR050738">
    <property type="entry name" value="Sulfatase"/>
</dbReference>
<feature type="chain" id="PRO_5023090313" evidence="7">
    <location>
        <begin position="29"/>
        <end position="1324"/>
    </location>
</feature>
<reference evidence="9 10" key="1">
    <citation type="submission" date="2019-08" db="EMBL/GenBank/DDBJ databases">
        <title>Lewinella sp. strain SSH13 Genome sequencing and assembly.</title>
        <authorList>
            <person name="Kim I."/>
        </authorList>
    </citation>
    <scope>NUCLEOTIDE SEQUENCE [LARGE SCALE GENOMIC DNA]</scope>
    <source>
        <strain evidence="9 10">SSH13</strain>
    </source>
</reference>
<evidence type="ECO:0000256" key="5">
    <source>
        <dbReference type="ARBA" id="ARBA00022801"/>
    </source>
</evidence>